<feature type="chain" id="PRO_5020774336" description="Acid protease" evidence="3">
    <location>
        <begin position="32"/>
        <end position="556"/>
    </location>
</feature>
<keyword evidence="3" id="KW-0732">Signal</keyword>
<dbReference type="InterPro" id="IPR021109">
    <property type="entry name" value="Peptidase_aspartic_dom_sf"/>
</dbReference>
<sequence>MAPLPLATRSLRPLLSFLGFVLLFLAGPVLSAQDSLGARPFRVAFDLSKPQGIDGPWQAVQVVVGASVFYVYPGGIWESNILNSTVCEEFIGQYCTTEVYEQHKSKTYDKIFQDMQMKGTMEDRYIHNVYRRTATHLDTMYVPEAYGSGVAGIESANVSIRLIQKSSVHYPGPGGKAYSTDLGALSLGSPDDYHVWEPWKGHFILNELELSGRIPSRTVGLHYGSVSLKQEGSLVLGGYDPSRVVGRAYAYDFGKDVLQIRLNGITHGVGLGISPDPGFKNGTKYDTQYINVMLNPTLPYMYLPRAMCEAMTDGLPVTFDADTGLYLWDTEDPMYEKLVKSPAYIGFNFPGQGSKPNTIKIPLALFDLKLEPPLKRVTTPYFPCRPSTEDENSPFTLGRSFLQGAYLGLNWHQKKFWLAQAPGPDSGATDVQPLDKTALELMSTSDNTWESSWLNHWNVTQDAENPVDLDEISKPGSSSSDSASSSEKKNGLSTGALIGISVTAVIVAVACLGIIGVCWWKSQKRKQLVQAAIMSTEGEKYTYRPEDHYTDGVDYH</sequence>
<proteinExistence type="predicted"/>
<evidence type="ECO:0000256" key="1">
    <source>
        <dbReference type="SAM" id="MobiDB-lite"/>
    </source>
</evidence>
<dbReference type="Gene3D" id="2.40.70.10">
    <property type="entry name" value="Acid Proteases"/>
    <property type="match status" value="1"/>
</dbReference>
<feature type="signal peptide" evidence="3">
    <location>
        <begin position="1"/>
        <end position="31"/>
    </location>
</feature>
<organism evidence="4 5">
    <name type="scientific">Ascodesmis nigricans</name>
    <dbReference type="NCBI Taxonomy" id="341454"/>
    <lineage>
        <taxon>Eukaryota</taxon>
        <taxon>Fungi</taxon>
        <taxon>Dikarya</taxon>
        <taxon>Ascomycota</taxon>
        <taxon>Pezizomycotina</taxon>
        <taxon>Pezizomycetes</taxon>
        <taxon>Pezizales</taxon>
        <taxon>Ascodesmidaceae</taxon>
        <taxon>Ascodesmis</taxon>
    </lineage>
</organism>
<feature type="transmembrane region" description="Helical" evidence="2">
    <location>
        <begin position="496"/>
        <end position="520"/>
    </location>
</feature>
<evidence type="ECO:0000313" key="5">
    <source>
        <dbReference type="Proteomes" id="UP000298138"/>
    </source>
</evidence>
<evidence type="ECO:0000313" key="4">
    <source>
        <dbReference type="EMBL" id="TGZ83599.1"/>
    </source>
</evidence>
<dbReference type="EMBL" id="ML220113">
    <property type="protein sequence ID" value="TGZ83599.1"/>
    <property type="molecule type" value="Genomic_DNA"/>
</dbReference>
<dbReference type="SUPFAM" id="SSF50630">
    <property type="entry name" value="Acid proteases"/>
    <property type="match status" value="1"/>
</dbReference>
<reference evidence="4 5" key="1">
    <citation type="submission" date="2019-04" db="EMBL/GenBank/DDBJ databases">
        <title>Comparative genomics and transcriptomics to analyze fruiting body development in filamentous ascomycetes.</title>
        <authorList>
            <consortium name="DOE Joint Genome Institute"/>
            <person name="Lutkenhaus R."/>
            <person name="Traeger S."/>
            <person name="Breuer J."/>
            <person name="Kuo A."/>
            <person name="Lipzen A."/>
            <person name="Pangilinan J."/>
            <person name="Dilworth D."/>
            <person name="Sandor L."/>
            <person name="Poggeler S."/>
            <person name="Barry K."/>
            <person name="Grigoriev I.V."/>
            <person name="Nowrousian M."/>
        </authorList>
    </citation>
    <scope>NUCLEOTIDE SEQUENCE [LARGE SCALE GENOMIC DNA]</scope>
    <source>
        <strain evidence="4 5">CBS 389.68</strain>
    </source>
</reference>
<accession>A0A4S2N331</accession>
<dbReference type="InParanoid" id="A0A4S2N331"/>
<protein>
    <recommendedName>
        <fullName evidence="6">Acid protease</fullName>
    </recommendedName>
</protein>
<evidence type="ECO:0000256" key="2">
    <source>
        <dbReference type="SAM" id="Phobius"/>
    </source>
</evidence>
<keyword evidence="2" id="KW-0812">Transmembrane</keyword>
<feature type="region of interest" description="Disordered" evidence="1">
    <location>
        <begin position="467"/>
        <end position="488"/>
    </location>
</feature>
<evidence type="ECO:0008006" key="6">
    <source>
        <dbReference type="Google" id="ProtNLM"/>
    </source>
</evidence>
<dbReference type="AlphaFoldDB" id="A0A4S2N331"/>
<keyword evidence="5" id="KW-1185">Reference proteome</keyword>
<evidence type="ECO:0000256" key="3">
    <source>
        <dbReference type="SAM" id="SignalP"/>
    </source>
</evidence>
<name>A0A4S2N331_9PEZI</name>
<dbReference type="Proteomes" id="UP000298138">
    <property type="component" value="Unassembled WGS sequence"/>
</dbReference>
<keyword evidence="2" id="KW-1133">Transmembrane helix</keyword>
<dbReference type="STRING" id="341454.A0A4S2N331"/>
<keyword evidence="2" id="KW-0472">Membrane</keyword>
<dbReference type="OrthoDB" id="4074350at2759"/>
<gene>
    <name evidence="4" type="ORF">EX30DRAFT_368932</name>
</gene>